<dbReference type="InterPro" id="IPR001789">
    <property type="entry name" value="Sig_transdc_resp-reg_receiver"/>
</dbReference>
<dbReference type="GO" id="GO:0000160">
    <property type="term" value="P:phosphorelay signal transduction system"/>
    <property type="evidence" value="ECO:0007669"/>
    <property type="project" value="UniProtKB-KW"/>
</dbReference>
<dbReference type="Pfam" id="PF00072">
    <property type="entry name" value="Response_reg"/>
    <property type="match status" value="1"/>
</dbReference>
<sequence length="217" mass="23484">MMNESKASEGSVVYVVDDDDGVRRALDLLLRSVGLRVETFGSPDEFLQSPHSAGPSCLILDVRLRGKSGMAFHQEIVNSGMLIPVVFMTGHGDIEMGVKAMKAGALDFLAKPFKDQDMLDAVAQALAQDSGRLAAEAALTGLRASYECLSPREKEVMGFVLSGLLNKQIASAMNLSEITVKVHRAQVMRKMNARSMPDLVRKAESLGIKPCIPDGRH</sequence>
<dbReference type="InterPro" id="IPR036388">
    <property type="entry name" value="WH-like_DNA-bd_sf"/>
</dbReference>
<dbReference type="HOGENOM" id="CLU_000445_90_4_4"/>
<dbReference type="SMART" id="SM00448">
    <property type="entry name" value="REC"/>
    <property type="match status" value="1"/>
</dbReference>
<evidence type="ECO:0000313" key="9">
    <source>
        <dbReference type="EMBL" id="ACD21552.1"/>
    </source>
</evidence>
<dbReference type="PROSITE" id="PS50043">
    <property type="entry name" value="HTH_LUXR_2"/>
    <property type="match status" value="1"/>
</dbReference>
<dbReference type="CDD" id="cd06170">
    <property type="entry name" value="LuxR_C_like"/>
    <property type="match status" value="1"/>
</dbReference>
<evidence type="ECO:0000256" key="2">
    <source>
        <dbReference type="ARBA" id="ARBA00023012"/>
    </source>
</evidence>
<keyword evidence="5" id="KW-0804">Transcription</keyword>
<keyword evidence="3" id="KW-0805">Transcription regulation</keyword>
<dbReference type="InterPro" id="IPR011006">
    <property type="entry name" value="CheY-like_superfamily"/>
</dbReference>
<evidence type="ECO:0000256" key="4">
    <source>
        <dbReference type="ARBA" id="ARBA00023125"/>
    </source>
</evidence>
<dbReference type="PANTHER" id="PTHR44688">
    <property type="entry name" value="DNA-BINDING TRANSCRIPTIONAL ACTIVATOR DEVR_DOSR"/>
    <property type="match status" value="1"/>
</dbReference>
<dbReference type="PROSITE" id="PS50110">
    <property type="entry name" value="RESPONSE_REGULATORY"/>
    <property type="match status" value="1"/>
</dbReference>
<keyword evidence="9" id="KW-0614">Plasmid</keyword>
<dbReference type="RefSeq" id="WP_012430925.1">
    <property type="nucleotide sequence ID" value="NC_010679.1"/>
</dbReference>
<evidence type="ECO:0000256" key="6">
    <source>
        <dbReference type="PROSITE-ProRule" id="PRU00169"/>
    </source>
</evidence>
<dbReference type="EMBL" id="CP001054">
    <property type="protein sequence ID" value="ACD21552.1"/>
    <property type="molecule type" value="Genomic_DNA"/>
</dbReference>
<gene>
    <name evidence="9" type="ordered locus">Bphyt_7267</name>
</gene>
<feature type="domain" description="HTH luxR-type" evidence="7">
    <location>
        <begin position="142"/>
        <end position="207"/>
    </location>
</feature>
<reference evidence="9 10" key="1">
    <citation type="journal article" date="2011" name="J. Bacteriol.">
        <title>Complete genome sequence of the plant growth-promoting endophyte Burkholderia phytofirmans strain PsJN.</title>
        <authorList>
            <person name="Weilharter A."/>
            <person name="Mitter B."/>
            <person name="Shin M.V."/>
            <person name="Chain P.S."/>
            <person name="Nowak J."/>
            <person name="Sessitsch A."/>
        </authorList>
    </citation>
    <scope>NUCLEOTIDE SEQUENCE [LARGE SCALE GENOMIC DNA]</scope>
    <source>
        <strain evidence="10">DSM 17436 / LMG 22146 / PsJN</strain>
        <plasmid evidence="9 10">pBPHYT01</plasmid>
    </source>
</reference>
<dbReference type="eggNOG" id="COG4566">
    <property type="taxonomic scope" value="Bacteria"/>
</dbReference>
<dbReference type="AlphaFoldDB" id="B2TH03"/>
<evidence type="ECO:0000259" key="7">
    <source>
        <dbReference type="PROSITE" id="PS50043"/>
    </source>
</evidence>
<name>B2TH03_PARPJ</name>
<proteinExistence type="predicted"/>
<keyword evidence="2" id="KW-0902">Two-component regulatory system</keyword>
<evidence type="ECO:0000256" key="3">
    <source>
        <dbReference type="ARBA" id="ARBA00023015"/>
    </source>
</evidence>
<dbReference type="Gene3D" id="1.10.10.10">
    <property type="entry name" value="Winged helix-like DNA-binding domain superfamily/Winged helix DNA-binding domain"/>
    <property type="match status" value="1"/>
</dbReference>
<dbReference type="Pfam" id="PF00196">
    <property type="entry name" value="GerE"/>
    <property type="match status" value="1"/>
</dbReference>
<dbReference type="Gene3D" id="3.40.50.2300">
    <property type="match status" value="1"/>
</dbReference>
<evidence type="ECO:0000259" key="8">
    <source>
        <dbReference type="PROSITE" id="PS50110"/>
    </source>
</evidence>
<evidence type="ECO:0000256" key="5">
    <source>
        <dbReference type="ARBA" id="ARBA00023163"/>
    </source>
</evidence>
<keyword evidence="1 6" id="KW-0597">Phosphoprotein</keyword>
<evidence type="ECO:0000313" key="10">
    <source>
        <dbReference type="Proteomes" id="UP000001739"/>
    </source>
</evidence>
<evidence type="ECO:0000256" key="1">
    <source>
        <dbReference type="ARBA" id="ARBA00022553"/>
    </source>
</evidence>
<dbReference type="FunFam" id="3.40.50.2300:FF:000018">
    <property type="entry name" value="DNA-binding transcriptional regulator NtrC"/>
    <property type="match status" value="1"/>
</dbReference>
<dbReference type="InterPro" id="IPR016032">
    <property type="entry name" value="Sig_transdc_resp-reg_C-effctor"/>
</dbReference>
<dbReference type="SUPFAM" id="SSF52172">
    <property type="entry name" value="CheY-like"/>
    <property type="match status" value="1"/>
</dbReference>
<dbReference type="InterPro" id="IPR000792">
    <property type="entry name" value="Tscrpt_reg_LuxR_C"/>
</dbReference>
<accession>B2TH03</accession>
<dbReference type="Proteomes" id="UP000001739">
    <property type="component" value="Plasmid pBPHYT01"/>
</dbReference>
<dbReference type="GO" id="GO:0003677">
    <property type="term" value="F:DNA binding"/>
    <property type="evidence" value="ECO:0007669"/>
    <property type="project" value="UniProtKB-KW"/>
</dbReference>
<dbReference type="PRINTS" id="PR00038">
    <property type="entry name" value="HTHLUXR"/>
</dbReference>
<feature type="modified residue" description="4-aspartylphosphate" evidence="6">
    <location>
        <position position="61"/>
    </location>
</feature>
<feature type="domain" description="Response regulatory" evidence="8">
    <location>
        <begin position="12"/>
        <end position="126"/>
    </location>
</feature>
<dbReference type="SUPFAM" id="SSF46894">
    <property type="entry name" value="C-terminal effector domain of the bipartite response regulators"/>
    <property type="match status" value="1"/>
</dbReference>
<dbReference type="SMART" id="SM00421">
    <property type="entry name" value="HTH_LUXR"/>
    <property type="match status" value="1"/>
</dbReference>
<geneLocation type="plasmid" evidence="9 10">
    <name>pBPHYT01</name>
</geneLocation>
<organism evidence="9 10">
    <name type="scientific">Paraburkholderia phytofirmans (strain DSM 17436 / LMG 22146 / PsJN)</name>
    <name type="common">Burkholderia phytofirmans</name>
    <dbReference type="NCBI Taxonomy" id="398527"/>
    <lineage>
        <taxon>Bacteria</taxon>
        <taxon>Pseudomonadati</taxon>
        <taxon>Pseudomonadota</taxon>
        <taxon>Betaproteobacteria</taxon>
        <taxon>Burkholderiales</taxon>
        <taxon>Burkholderiaceae</taxon>
        <taxon>Paraburkholderia</taxon>
    </lineage>
</organism>
<dbReference type="GO" id="GO:0006355">
    <property type="term" value="P:regulation of DNA-templated transcription"/>
    <property type="evidence" value="ECO:0007669"/>
    <property type="project" value="InterPro"/>
</dbReference>
<keyword evidence="4" id="KW-0238">DNA-binding</keyword>
<dbReference type="KEGG" id="bpy:Bphyt_7267"/>
<dbReference type="PANTHER" id="PTHR44688:SF16">
    <property type="entry name" value="DNA-BINDING TRANSCRIPTIONAL ACTIVATOR DEVR_DOSR"/>
    <property type="match status" value="1"/>
</dbReference>
<protein>
    <submittedName>
        <fullName evidence="9">Two component transcriptional regulator, LuxR family</fullName>
    </submittedName>
</protein>
<dbReference type="OrthoDB" id="9802186at2"/>